<sequence>MAVHDNYSLGTFQMNSVIMYMILVRLPMAELTNVFIVIIYSQALLAIVIRNSFYLFTMGKNSVAHQYRRLLSVQHAFSTFRISVLNQCCFIFKNTTLFFMSRFLLQDTCKLFPRKI</sequence>
<feature type="transmembrane region" description="Helical" evidence="1">
    <location>
        <begin position="7"/>
        <end position="28"/>
    </location>
</feature>
<dbReference type="AlphaFoldDB" id="A0A6N4SQ90"/>
<feature type="transmembrane region" description="Helical" evidence="1">
    <location>
        <begin position="34"/>
        <end position="56"/>
    </location>
</feature>
<protein>
    <submittedName>
        <fullName evidence="2">Uncharacterized protein</fullName>
    </submittedName>
</protein>
<dbReference type="EMBL" id="CP000383">
    <property type="protein sequence ID" value="ABG58479.1"/>
    <property type="molecule type" value="Genomic_DNA"/>
</dbReference>
<reference evidence="2 3" key="1">
    <citation type="journal article" date="2007" name="Appl. Environ. Microbiol.">
        <title>Genome sequence of the cellulolytic gliding bacterium Cytophaga hutchinsonii.</title>
        <authorList>
            <person name="Xie G."/>
            <person name="Bruce D.C."/>
            <person name="Challacombe J.F."/>
            <person name="Chertkov O."/>
            <person name="Detter J.C."/>
            <person name="Gilna P."/>
            <person name="Han C.S."/>
            <person name="Lucas S."/>
            <person name="Misra M."/>
            <person name="Myers G.L."/>
            <person name="Richardson P."/>
            <person name="Tapia R."/>
            <person name="Thayer N."/>
            <person name="Thompson L.S."/>
            <person name="Brettin T.S."/>
            <person name="Henrissat B."/>
            <person name="Wilson D.B."/>
            <person name="McBride M.J."/>
        </authorList>
    </citation>
    <scope>NUCLEOTIDE SEQUENCE [LARGE SCALE GENOMIC DNA]</scope>
    <source>
        <strain evidence="3">ATCC 33406 / DSM 1761 / CIP 103989 / NBRC 15051 / NCIMB 9469 / D465</strain>
    </source>
</reference>
<keyword evidence="3" id="KW-1185">Reference proteome</keyword>
<keyword evidence="1" id="KW-1133">Transmembrane helix</keyword>
<dbReference type="KEGG" id="chu:CHU_1204"/>
<evidence type="ECO:0000313" key="3">
    <source>
        <dbReference type="Proteomes" id="UP000001822"/>
    </source>
</evidence>
<evidence type="ECO:0000313" key="2">
    <source>
        <dbReference type="EMBL" id="ABG58479.1"/>
    </source>
</evidence>
<organism evidence="2 3">
    <name type="scientific">Cytophaga hutchinsonii (strain ATCC 33406 / DSM 1761 / CIP 103989 / NBRC 15051 / NCIMB 9469 / D465)</name>
    <dbReference type="NCBI Taxonomy" id="269798"/>
    <lineage>
        <taxon>Bacteria</taxon>
        <taxon>Pseudomonadati</taxon>
        <taxon>Bacteroidota</taxon>
        <taxon>Cytophagia</taxon>
        <taxon>Cytophagales</taxon>
        <taxon>Cytophagaceae</taxon>
        <taxon>Cytophaga</taxon>
    </lineage>
</organism>
<proteinExistence type="predicted"/>
<gene>
    <name evidence="2" type="ordered locus">CHU_1204</name>
</gene>
<name>A0A6N4SQ90_CYTH3</name>
<keyword evidence="1" id="KW-0812">Transmembrane</keyword>
<dbReference type="Proteomes" id="UP000001822">
    <property type="component" value="Chromosome"/>
</dbReference>
<keyword evidence="1" id="KW-0472">Membrane</keyword>
<evidence type="ECO:0000256" key="1">
    <source>
        <dbReference type="SAM" id="Phobius"/>
    </source>
</evidence>
<accession>A0A6N4SQ90</accession>